<accession>A0AAN6YDP1</accession>
<keyword evidence="5" id="KW-0805">Transcription regulation</keyword>
<dbReference type="GO" id="GO:0006338">
    <property type="term" value="P:chromatin remodeling"/>
    <property type="evidence" value="ECO:0007669"/>
    <property type="project" value="InterPro"/>
</dbReference>
<feature type="region of interest" description="Disordered" evidence="8">
    <location>
        <begin position="511"/>
        <end position="648"/>
    </location>
</feature>
<evidence type="ECO:0000259" key="9">
    <source>
        <dbReference type="Pfam" id="PF16282"/>
    </source>
</evidence>
<feature type="region of interest" description="Disordered" evidence="8">
    <location>
        <begin position="1"/>
        <end position="35"/>
    </location>
</feature>
<dbReference type="EMBL" id="MU858090">
    <property type="protein sequence ID" value="KAK4214667.1"/>
    <property type="molecule type" value="Genomic_DNA"/>
</dbReference>
<comment type="caution">
    <text evidence="10">The sequence shown here is derived from an EMBL/GenBank/DDBJ whole genome shotgun (WGS) entry which is preliminary data.</text>
</comment>
<sequence>MTSHDVRDVLNLPSDHSAGPRPAKKQKISGPRPNLKGLAREVQSLGGDNPIAIVPEEAVFKKRRIANRKPAARWELRGFTNSARGDDGALLLRHWRRKADLDPNHDAGQDGETQMTDGVVDGDKPPAEVIEDSAFAKYNVQVSVPQYSEEQYHSNLQNNDWTKEETDYLMQLVKDFDLRWPLIWDRYDYSPRPIDGEGVNGSEMAVVPARTPRTMEDLKARYYEVAAKMMAVQKAVQYMTGPEFQLYEIMQNFNAAQETARKEFALERMNRSKDEAREEESLLLEIKRILARTERFNEERRELYNRLDFQTTDSDITQFRGSAGLQSLLQNLMNVDKSKKRKSIMAPGEGPSPQSAVPGSAVSETAPNNRRESIAASVTGHRDSTAGTPATPVEPAAPAADKKKKGAQPVEKRNLSEQEKQIYGLSHHERLGSGPTFRYEKINKLYSHKSGQQQMRITNALAELDIPPRLAMPTALVTQQFEKLWTNVTSLVDLRKVSDRLDADIKVEEAKKAERDKKNKPAGETTEKEKDGTGAEKEKDKAAEMGTKDGESSKDKEGEAAAGEEKAKAGGDSNQGGDGAADDGSAPPGAADGAAGSPAKPKGGEADGDKDKEKEKEKTPRPGSSGGHKRSASVLSTTSDKSSKRQKK</sequence>
<dbReference type="InterPro" id="IPR027109">
    <property type="entry name" value="Swc4/Dmap1"/>
</dbReference>
<dbReference type="GO" id="GO:0000812">
    <property type="term" value="C:Swr1 complex"/>
    <property type="evidence" value="ECO:0007669"/>
    <property type="project" value="TreeGrafter"/>
</dbReference>
<organism evidence="10 11">
    <name type="scientific">Rhypophila decipiens</name>
    <dbReference type="NCBI Taxonomy" id="261697"/>
    <lineage>
        <taxon>Eukaryota</taxon>
        <taxon>Fungi</taxon>
        <taxon>Dikarya</taxon>
        <taxon>Ascomycota</taxon>
        <taxon>Pezizomycotina</taxon>
        <taxon>Sordariomycetes</taxon>
        <taxon>Sordariomycetidae</taxon>
        <taxon>Sordariales</taxon>
        <taxon>Naviculisporaceae</taxon>
        <taxon>Rhypophila</taxon>
    </lineage>
</organism>
<feature type="region of interest" description="Disordered" evidence="8">
    <location>
        <begin position="339"/>
        <end position="435"/>
    </location>
</feature>
<keyword evidence="11" id="KW-1185">Reference proteome</keyword>
<evidence type="ECO:0000256" key="5">
    <source>
        <dbReference type="ARBA" id="ARBA00023015"/>
    </source>
</evidence>
<feature type="compositionally biased region" description="Polar residues" evidence="8">
    <location>
        <begin position="352"/>
        <end position="368"/>
    </location>
</feature>
<protein>
    <recommendedName>
        <fullName evidence="3">SWR1-complex protein 4</fullName>
    </recommendedName>
</protein>
<gene>
    <name evidence="10" type="ORF">QBC37DRAFT_420761</name>
</gene>
<dbReference type="PANTHER" id="PTHR12855">
    <property type="entry name" value="DNA METHYLTRANSFERASE 1-ASSOCIATED PROTEIN 1 FAMILY MEMBER"/>
    <property type="match status" value="1"/>
</dbReference>
<dbReference type="GO" id="GO:0003714">
    <property type="term" value="F:transcription corepressor activity"/>
    <property type="evidence" value="ECO:0007669"/>
    <property type="project" value="TreeGrafter"/>
</dbReference>
<dbReference type="Proteomes" id="UP001301769">
    <property type="component" value="Unassembled WGS sequence"/>
</dbReference>
<feature type="compositionally biased region" description="Low complexity" evidence="8">
    <location>
        <begin position="385"/>
        <end position="399"/>
    </location>
</feature>
<evidence type="ECO:0000256" key="8">
    <source>
        <dbReference type="SAM" id="MobiDB-lite"/>
    </source>
</evidence>
<evidence type="ECO:0000256" key="2">
    <source>
        <dbReference type="ARBA" id="ARBA00006918"/>
    </source>
</evidence>
<dbReference type="Gene3D" id="1.10.10.60">
    <property type="entry name" value="Homeodomain-like"/>
    <property type="match status" value="1"/>
</dbReference>
<keyword evidence="4" id="KW-0156">Chromatin regulator</keyword>
<reference evidence="10" key="1">
    <citation type="journal article" date="2023" name="Mol. Phylogenet. Evol.">
        <title>Genome-scale phylogeny and comparative genomics of the fungal order Sordariales.</title>
        <authorList>
            <person name="Hensen N."/>
            <person name="Bonometti L."/>
            <person name="Westerberg I."/>
            <person name="Brannstrom I.O."/>
            <person name="Guillou S."/>
            <person name="Cros-Aarteil S."/>
            <person name="Calhoun S."/>
            <person name="Haridas S."/>
            <person name="Kuo A."/>
            <person name="Mondo S."/>
            <person name="Pangilinan J."/>
            <person name="Riley R."/>
            <person name="LaButti K."/>
            <person name="Andreopoulos B."/>
            <person name="Lipzen A."/>
            <person name="Chen C."/>
            <person name="Yan M."/>
            <person name="Daum C."/>
            <person name="Ng V."/>
            <person name="Clum A."/>
            <person name="Steindorff A."/>
            <person name="Ohm R.A."/>
            <person name="Martin F."/>
            <person name="Silar P."/>
            <person name="Natvig D.O."/>
            <person name="Lalanne C."/>
            <person name="Gautier V."/>
            <person name="Ament-Velasquez S.L."/>
            <person name="Kruys A."/>
            <person name="Hutchinson M.I."/>
            <person name="Powell A.J."/>
            <person name="Barry K."/>
            <person name="Miller A.N."/>
            <person name="Grigoriev I.V."/>
            <person name="Debuchy R."/>
            <person name="Gladieux P."/>
            <person name="Hiltunen Thoren M."/>
            <person name="Johannesson H."/>
        </authorList>
    </citation>
    <scope>NUCLEOTIDE SEQUENCE</scope>
    <source>
        <strain evidence="10">PSN293</strain>
    </source>
</reference>
<dbReference type="Pfam" id="PF16282">
    <property type="entry name" value="SANT_DAMP1_like"/>
    <property type="match status" value="1"/>
</dbReference>
<dbReference type="GO" id="GO:0035267">
    <property type="term" value="C:NuA4 histone acetyltransferase complex"/>
    <property type="evidence" value="ECO:0007669"/>
    <property type="project" value="InterPro"/>
</dbReference>
<reference evidence="10" key="2">
    <citation type="submission" date="2023-05" db="EMBL/GenBank/DDBJ databases">
        <authorList>
            <consortium name="Lawrence Berkeley National Laboratory"/>
            <person name="Steindorff A."/>
            <person name="Hensen N."/>
            <person name="Bonometti L."/>
            <person name="Westerberg I."/>
            <person name="Brannstrom I.O."/>
            <person name="Guillou S."/>
            <person name="Cros-Aarteil S."/>
            <person name="Calhoun S."/>
            <person name="Haridas S."/>
            <person name="Kuo A."/>
            <person name="Mondo S."/>
            <person name="Pangilinan J."/>
            <person name="Riley R."/>
            <person name="Labutti K."/>
            <person name="Andreopoulos B."/>
            <person name="Lipzen A."/>
            <person name="Chen C."/>
            <person name="Yanf M."/>
            <person name="Daum C."/>
            <person name="Ng V."/>
            <person name="Clum A."/>
            <person name="Ohm R."/>
            <person name="Martin F."/>
            <person name="Silar P."/>
            <person name="Natvig D."/>
            <person name="Lalanne C."/>
            <person name="Gautier V."/>
            <person name="Ament-Velasquez S.L."/>
            <person name="Kruys A."/>
            <person name="Hutchinson M.I."/>
            <person name="Powell A.J."/>
            <person name="Barry K."/>
            <person name="Miller A.N."/>
            <person name="Grigoriev I.V."/>
            <person name="Debuchy R."/>
            <person name="Gladieux P."/>
            <person name="Thoren M.H."/>
            <person name="Johannesson H."/>
        </authorList>
    </citation>
    <scope>NUCLEOTIDE SEQUENCE</scope>
    <source>
        <strain evidence="10">PSN293</strain>
    </source>
</reference>
<evidence type="ECO:0000256" key="3">
    <source>
        <dbReference type="ARBA" id="ARBA00019132"/>
    </source>
</evidence>
<name>A0AAN6YDP1_9PEZI</name>
<keyword evidence="6" id="KW-0804">Transcription</keyword>
<dbReference type="GO" id="GO:0000122">
    <property type="term" value="P:negative regulation of transcription by RNA polymerase II"/>
    <property type="evidence" value="ECO:0007669"/>
    <property type="project" value="TreeGrafter"/>
</dbReference>
<dbReference type="GO" id="GO:0006281">
    <property type="term" value="P:DNA repair"/>
    <property type="evidence" value="ECO:0007669"/>
    <property type="project" value="InterPro"/>
</dbReference>
<dbReference type="PANTHER" id="PTHR12855:SF10">
    <property type="entry name" value="DNA METHYLTRANSFERASE 1-ASSOCIATED PROTEIN 1"/>
    <property type="match status" value="1"/>
</dbReference>
<feature type="domain" description="DAMP1 SANT/Myb-like" evidence="9">
    <location>
        <begin position="134"/>
        <end position="230"/>
    </location>
</feature>
<evidence type="ECO:0000256" key="4">
    <source>
        <dbReference type="ARBA" id="ARBA00022853"/>
    </source>
</evidence>
<evidence type="ECO:0000313" key="11">
    <source>
        <dbReference type="Proteomes" id="UP001301769"/>
    </source>
</evidence>
<evidence type="ECO:0000256" key="1">
    <source>
        <dbReference type="ARBA" id="ARBA00004123"/>
    </source>
</evidence>
<evidence type="ECO:0000256" key="6">
    <source>
        <dbReference type="ARBA" id="ARBA00023163"/>
    </source>
</evidence>
<comment type="similarity">
    <text evidence="2">Belongs to the SWC4 family.</text>
</comment>
<keyword evidence="7" id="KW-0539">Nucleus</keyword>
<dbReference type="InterPro" id="IPR032563">
    <property type="entry name" value="DAMP1_SANT-like"/>
</dbReference>
<proteinExistence type="inferred from homology"/>
<feature type="compositionally biased region" description="Basic and acidic residues" evidence="8">
    <location>
        <begin position="602"/>
        <end position="620"/>
    </location>
</feature>
<feature type="compositionally biased region" description="Low complexity" evidence="8">
    <location>
        <begin position="582"/>
        <end position="601"/>
    </location>
</feature>
<feature type="compositionally biased region" description="Basic and acidic residues" evidence="8">
    <location>
        <begin position="410"/>
        <end position="431"/>
    </location>
</feature>
<dbReference type="AlphaFoldDB" id="A0AAN6YDP1"/>
<evidence type="ECO:0000256" key="7">
    <source>
        <dbReference type="ARBA" id="ARBA00023242"/>
    </source>
</evidence>
<evidence type="ECO:0000313" key="10">
    <source>
        <dbReference type="EMBL" id="KAK4214667.1"/>
    </source>
</evidence>
<comment type="subcellular location">
    <subcellularLocation>
        <location evidence="1">Nucleus</location>
    </subcellularLocation>
</comment>
<feature type="compositionally biased region" description="Basic and acidic residues" evidence="8">
    <location>
        <begin position="511"/>
        <end position="569"/>
    </location>
</feature>